<evidence type="ECO:0000313" key="2">
    <source>
        <dbReference type="EMBL" id="GIF81976.1"/>
    </source>
</evidence>
<dbReference type="CDD" id="cd04793">
    <property type="entry name" value="LanC"/>
    <property type="match status" value="1"/>
</dbReference>
<feature type="binding site" evidence="1">
    <location>
        <position position="319"/>
    </location>
    <ligand>
        <name>Zn(2+)</name>
        <dbReference type="ChEBI" id="CHEBI:29105"/>
    </ligand>
</feature>
<gene>
    <name evidence="2" type="ORF">Cba03nite_33250</name>
</gene>
<evidence type="ECO:0008006" key="4">
    <source>
        <dbReference type="Google" id="ProtNLM"/>
    </source>
</evidence>
<evidence type="ECO:0000256" key="1">
    <source>
        <dbReference type="PIRSR" id="PIRSR607822-1"/>
    </source>
</evidence>
<keyword evidence="1" id="KW-0862">Zinc</keyword>
<reference evidence="2 3" key="1">
    <citation type="submission" date="2021-01" db="EMBL/GenBank/DDBJ databases">
        <title>Whole genome shotgun sequence of Catellatospora bangladeshensis NBRC 107357.</title>
        <authorList>
            <person name="Komaki H."/>
            <person name="Tamura T."/>
        </authorList>
    </citation>
    <scope>NUCLEOTIDE SEQUENCE [LARGE SCALE GENOMIC DNA]</scope>
    <source>
        <strain evidence="2 3">NBRC 107357</strain>
    </source>
</reference>
<dbReference type="GO" id="GO:0031179">
    <property type="term" value="P:peptide modification"/>
    <property type="evidence" value="ECO:0007669"/>
    <property type="project" value="InterPro"/>
</dbReference>
<name>A0A8J3JJT3_9ACTN</name>
<comment type="caution">
    <text evidence="2">The sequence shown here is derived from an EMBL/GenBank/DDBJ whole genome shotgun (WGS) entry which is preliminary data.</text>
</comment>
<dbReference type="RefSeq" id="WP_346111716.1">
    <property type="nucleotide sequence ID" value="NZ_JBHTGC010000001.1"/>
</dbReference>
<dbReference type="Proteomes" id="UP000601223">
    <property type="component" value="Unassembled WGS sequence"/>
</dbReference>
<dbReference type="EMBL" id="BONF01000017">
    <property type="protein sequence ID" value="GIF81976.1"/>
    <property type="molecule type" value="Genomic_DNA"/>
</dbReference>
<dbReference type="SMART" id="SM01260">
    <property type="entry name" value="LANC_like"/>
    <property type="match status" value="1"/>
</dbReference>
<dbReference type="InterPro" id="IPR033889">
    <property type="entry name" value="LanC"/>
</dbReference>
<dbReference type="Gene3D" id="1.50.10.20">
    <property type="match status" value="1"/>
</dbReference>
<accession>A0A8J3JJT3</accession>
<feature type="binding site" evidence="1">
    <location>
        <position position="318"/>
    </location>
    <ligand>
        <name>Zn(2+)</name>
        <dbReference type="ChEBI" id="CHEBI:29105"/>
    </ligand>
</feature>
<dbReference type="Pfam" id="PF05147">
    <property type="entry name" value="LANC_like"/>
    <property type="match status" value="1"/>
</dbReference>
<keyword evidence="1" id="KW-0479">Metal-binding</keyword>
<proteinExistence type="predicted"/>
<dbReference type="GO" id="GO:0046872">
    <property type="term" value="F:metal ion binding"/>
    <property type="evidence" value="ECO:0007669"/>
    <property type="project" value="UniProtKB-KW"/>
</dbReference>
<evidence type="ECO:0000313" key="3">
    <source>
        <dbReference type="Proteomes" id="UP000601223"/>
    </source>
</evidence>
<keyword evidence="3" id="KW-1185">Reference proteome</keyword>
<dbReference type="PRINTS" id="PR01950">
    <property type="entry name" value="LANCSUPER"/>
</dbReference>
<dbReference type="InterPro" id="IPR007822">
    <property type="entry name" value="LANC-like"/>
</dbReference>
<feature type="binding site" evidence="1">
    <location>
        <position position="269"/>
    </location>
    <ligand>
        <name>Zn(2+)</name>
        <dbReference type="ChEBI" id="CHEBI:29105"/>
    </ligand>
</feature>
<organism evidence="2 3">
    <name type="scientific">Catellatospora bangladeshensis</name>
    <dbReference type="NCBI Taxonomy" id="310355"/>
    <lineage>
        <taxon>Bacteria</taxon>
        <taxon>Bacillati</taxon>
        <taxon>Actinomycetota</taxon>
        <taxon>Actinomycetes</taxon>
        <taxon>Micromonosporales</taxon>
        <taxon>Micromonosporaceae</taxon>
        <taxon>Catellatospora</taxon>
    </lineage>
</organism>
<dbReference type="AlphaFoldDB" id="A0A8J3JJT3"/>
<dbReference type="SUPFAM" id="SSF158745">
    <property type="entry name" value="LanC-like"/>
    <property type="match status" value="1"/>
</dbReference>
<protein>
    <recommendedName>
        <fullName evidence="4">Lanthionine synthetase</fullName>
    </recommendedName>
</protein>
<sequence length="406" mass="42941">MSIAGTLRRPPAAAPTRKWLRSSVAEGDAGMALMCGYVGACSGDPAWWARAHQALQSAVTFAAHEGPVPSGLFDGLAGLGFVASSLAREGRSYQRLLASIDDALHTYLGRLPSDDGAGHPRSDFDAEGGLSGVGTYLLQRIDQPGGRAAATRVAQLLIGDALDPATPPPWAKVGDAVHGFFRTRFPHGFVDCGLAHGVAGPLAFLARARALGVQAEGLDAATRHLITWLDANRRDDAYGPRWPVGVSLDTTGHVAGFDDSGEPPPDAWCYGTPGVARALWLAGTATDDGTACERAADAMLAVYPRWADCRHVIAPGLCHGLAGLLQITMRFHHDTGDERFAHHARALLDRLLVLYEPDSAYGYREHGHPRNPDNPGFVDGAAGVAMTLLAASTDVAPDWDRMLLIA</sequence>
<dbReference type="PRINTS" id="PR01955">
    <property type="entry name" value="LANCFRANKIA"/>
</dbReference>